<comment type="caution">
    <text evidence="2">The sequence shown here is derived from an EMBL/GenBank/DDBJ whole genome shotgun (WGS) entry which is preliminary data.</text>
</comment>
<sequence>MNKKSLGKMVIRQRIFNFYLGDKTILTFFRKQFLEDRIKPILFLQVILVTCAIIVYLQTYNRIDYFYSGILNIIAGVIFFIKWY</sequence>
<evidence type="ECO:0000313" key="2">
    <source>
        <dbReference type="EMBL" id="OAH63062.1"/>
    </source>
</evidence>
<protein>
    <submittedName>
        <fullName evidence="2">Uncharacterized protein</fullName>
    </submittedName>
</protein>
<keyword evidence="1" id="KW-0472">Membrane</keyword>
<keyword evidence="3" id="KW-1185">Reference proteome</keyword>
<gene>
    <name evidence="2" type="ORF">AWH49_06870</name>
</gene>
<organism evidence="2 3">
    <name type="scientific">Domibacillus aminovorans</name>
    <dbReference type="NCBI Taxonomy" id="29332"/>
    <lineage>
        <taxon>Bacteria</taxon>
        <taxon>Bacillati</taxon>
        <taxon>Bacillota</taxon>
        <taxon>Bacilli</taxon>
        <taxon>Bacillales</taxon>
        <taxon>Bacillaceae</taxon>
        <taxon>Domibacillus</taxon>
    </lineage>
</organism>
<feature type="transmembrane region" description="Helical" evidence="1">
    <location>
        <begin position="65"/>
        <end position="83"/>
    </location>
</feature>
<reference evidence="2 3" key="1">
    <citation type="submission" date="2016-01" db="EMBL/GenBank/DDBJ databases">
        <title>Investigation of taxonomic status of Bacillus aminovorans.</title>
        <authorList>
            <person name="Verma A."/>
            <person name="Pal Y."/>
            <person name="Krishnamurthi S."/>
        </authorList>
    </citation>
    <scope>NUCLEOTIDE SEQUENCE [LARGE SCALE GENOMIC DNA]</scope>
    <source>
        <strain evidence="2 3">DSM 1314</strain>
    </source>
</reference>
<dbReference type="AlphaFoldDB" id="A0A177LCS3"/>
<keyword evidence="1" id="KW-1133">Transmembrane helix</keyword>
<dbReference type="EMBL" id="LQWY01000003">
    <property type="protein sequence ID" value="OAH63062.1"/>
    <property type="molecule type" value="Genomic_DNA"/>
</dbReference>
<dbReference type="Proteomes" id="UP000076935">
    <property type="component" value="Unassembled WGS sequence"/>
</dbReference>
<feature type="transmembrane region" description="Helical" evidence="1">
    <location>
        <begin position="40"/>
        <end position="59"/>
    </location>
</feature>
<proteinExistence type="predicted"/>
<keyword evidence="1" id="KW-0812">Transmembrane</keyword>
<evidence type="ECO:0000256" key="1">
    <source>
        <dbReference type="SAM" id="Phobius"/>
    </source>
</evidence>
<evidence type="ECO:0000313" key="3">
    <source>
        <dbReference type="Proteomes" id="UP000076935"/>
    </source>
</evidence>
<name>A0A177LCS3_9BACI</name>
<accession>A0A177LCS3</accession>